<accession>A0A1H9WAZ7</accession>
<keyword evidence="2" id="KW-1185">Reference proteome</keyword>
<gene>
    <name evidence="1" type="ORF">SAMN05661109_02644</name>
</gene>
<dbReference type="AlphaFoldDB" id="A0A1H9WAZ7"/>
<dbReference type="Proteomes" id="UP000198929">
    <property type="component" value="Unassembled WGS sequence"/>
</dbReference>
<proteinExistence type="predicted"/>
<evidence type="ECO:0000313" key="2">
    <source>
        <dbReference type="Proteomes" id="UP000198929"/>
    </source>
</evidence>
<dbReference type="EMBL" id="FOGQ01000019">
    <property type="protein sequence ID" value="SES31112.1"/>
    <property type="molecule type" value="Genomic_DNA"/>
</dbReference>
<name>A0A1H9WAZ7_9CORY</name>
<evidence type="ECO:0008006" key="3">
    <source>
        <dbReference type="Google" id="ProtNLM"/>
    </source>
</evidence>
<sequence>MTVNKPPILFIDTSILTNLLNVPGKNQDRAEVNEDFKLYRQQGAQFILPITAVIETGNHIAHLPDGKMRREIAEKFRAILQQVVDGKTPWLLHDFDWDKDFLKLFLAGASSGSSYVELAVQQVGAGDLCILTEKDIFARKDIPGEVEVWTLDHGLDART</sequence>
<reference evidence="2" key="1">
    <citation type="submission" date="2016-10" db="EMBL/GenBank/DDBJ databases">
        <authorList>
            <person name="Varghese N."/>
            <person name="Submissions S."/>
        </authorList>
    </citation>
    <scope>NUCLEOTIDE SEQUENCE [LARGE SCALE GENOMIC DNA]</scope>
    <source>
        <strain evidence="2">DSM 20524</strain>
    </source>
</reference>
<protein>
    <recommendedName>
        <fullName evidence="3">PIN domain-containing protein</fullName>
    </recommendedName>
</protein>
<organism evidence="1 2">
    <name type="scientific">Corynebacterium cystitidis DSM 20524</name>
    <dbReference type="NCBI Taxonomy" id="1121357"/>
    <lineage>
        <taxon>Bacteria</taxon>
        <taxon>Bacillati</taxon>
        <taxon>Actinomycetota</taxon>
        <taxon>Actinomycetes</taxon>
        <taxon>Mycobacteriales</taxon>
        <taxon>Corynebacteriaceae</taxon>
        <taxon>Corynebacterium</taxon>
    </lineage>
</organism>
<dbReference type="RefSeq" id="WP_092260879.1">
    <property type="nucleotide sequence ID" value="NZ_CP047199.1"/>
</dbReference>
<dbReference type="STRING" id="1121357.SAMN05661109_02644"/>
<evidence type="ECO:0000313" key="1">
    <source>
        <dbReference type="EMBL" id="SES31112.1"/>
    </source>
</evidence>